<protein>
    <submittedName>
        <fullName evidence="4">Uncharacterized protein</fullName>
    </submittedName>
</protein>
<feature type="transmembrane region" description="Helical" evidence="3">
    <location>
        <begin position="45"/>
        <end position="70"/>
    </location>
</feature>
<keyword evidence="3" id="KW-1133">Transmembrane helix</keyword>
<dbReference type="GO" id="GO:0003682">
    <property type="term" value="F:chromatin binding"/>
    <property type="evidence" value="ECO:0007669"/>
    <property type="project" value="TreeGrafter"/>
</dbReference>
<dbReference type="GO" id="GO:0000793">
    <property type="term" value="C:condensed chromosome"/>
    <property type="evidence" value="ECO:0007669"/>
    <property type="project" value="TreeGrafter"/>
</dbReference>
<evidence type="ECO:0000313" key="4">
    <source>
        <dbReference type="EMBL" id="RDW85405.1"/>
    </source>
</evidence>
<dbReference type="GO" id="GO:0000796">
    <property type="term" value="C:condensin complex"/>
    <property type="evidence" value="ECO:0007669"/>
    <property type="project" value="TreeGrafter"/>
</dbReference>
<comment type="caution">
    <text evidence="4">The sequence shown here is derived from an EMBL/GenBank/DDBJ whole genome shotgun (WGS) entry which is preliminary data.</text>
</comment>
<dbReference type="OrthoDB" id="10332010at2759"/>
<dbReference type="EMBL" id="PDLN01000005">
    <property type="protein sequence ID" value="RDW85405.1"/>
    <property type="molecule type" value="Genomic_DNA"/>
</dbReference>
<dbReference type="Proteomes" id="UP000256328">
    <property type="component" value="Unassembled WGS sequence"/>
</dbReference>
<keyword evidence="1" id="KW-0175">Coiled coil</keyword>
<dbReference type="GO" id="GO:0000785">
    <property type="term" value="C:chromatin"/>
    <property type="evidence" value="ECO:0007669"/>
    <property type="project" value="TreeGrafter"/>
</dbReference>
<gene>
    <name evidence="4" type="ORF">BP5796_03730</name>
</gene>
<dbReference type="GO" id="GO:0007076">
    <property type="term" value="P:mitotic chromosome condensation"/>
    <property type="evidence" value="ECO:0007669"/>
    <property type="project" value="TreeGrafter"/>
</dbReference>
<evidence type="ECO:0000256" key="3">
    <source>
        <dbReference type="SAM" id="Phobius"/>
    </source>
</evidence>
<dbReference type="Gene3D" id="1.10.287.1490">
    <property type="match status" value="1"/>
</dbReference>
<organism evidence="4 5">
    <name type="scientific">Coleophoma crateriformis</name>
    <dbReference type="NCBI Taxonomy" id="565419"/>
    <lineage>
        <taxon>Eukaryota</taxon>
        <taxon>Fungi</taxon>
        <taxon>Dikarya</taxon>
        <taxon>Ascomycota</taxon>
        <taxon>Pezizomycotina</taxon>
        <taxon>Leotiomycetes</taxon>
        <taxon>Helotiales</taxon>
        <taxon>Dermateaceae</taxon>
        <taxon>Coleophoma</taxon>
    </lineage>
</organism>
<feature type="transmembrane region" description="Helical" evidence="3">
    <location>
        <begin position="123"/>
        <end position="144"/>
    </location>
</feature>
<feature type="coiled-coil region" evidence="1">
    <location>
        <begin position="242"/>
        <end position="290"/>
    </location>
</feature>
<evidence type="ECO:0000313" key="5">
    <source>
        <dbReference type="Proteomes" id="UP000256328"/>
    </source>
</evidence>
<keyword evidence="5" id="KW-1185">Reference proteome</keyword>
<reference evidence="4 5" key="1">
    <citation type="journal article" date="2018" name="IMA Fungus">
        <title>IMA Genome-F 9: Draft genome sequence of Annulohypoxylon stygium, Aspergillus mulundensis, Berkeleyomyces basicola (syn. Thielaviopsis basicola), Ceratocystis smalleyi, two Cercospora beticola strains, Coleophoma cylindrospora, Fusarium fracticaudum, Phialophora cf. hyalina, and Morchella septimelata.</title>
        <authorList>
            <person name="Wingfield B.D."/>
            <person name="Bills G.F."/>
            <person name="Dong Y."/>
            <person name="Huang W."/>
            <person name="Nel W.J."/>
            <person name="Swalarsk-Parry B.S."/>
            <person name="Vaghefi N."/>
            <person name="Wilken P.M."/>
            <person name="An Z."/>
            <person name="de Beer Z.W."/>
            <person name="De Vos L."/>
            <person name="Chen L."/>
            <person name="Duong T.A."/>
            <person name="Gao Y."/>
            <person name="Hammerbacher A."/>
            <person name="Kikkert J.R."/>
            <person name="Li Y."/>
            <person name="Li H."/>
            <person name="Li K."/>
            <person name="Li Q."/>
            <person name="Liu X."/>
            <person name="Ma X."/>
            <person name="Naidoo K."/>
            <person name="Pethybridge S.J."/>
            <person name="Sun J."/>
            <person name="Steenkamp E.T."/>
            <person name="van der Nest M.A."/>
            <person name="van Wyk S."/>
            <person name="Wingfield M.J."/>
            <person name="Xiong C."/>
            <person name="Yue Q."/>
            <person name="Zhang X."/>
        </authorList>
    </citation>
    <scope>NUCLEOTIDE SEQUENCE [LARGE SCALE GENOMIC DNA]</scope>
    <source>
        <strain evidence="4 5">BP5796</strain>
    </source>
</reference>
<name>A0A3D8SGD9_9HELO</name>
<keyword evidence="3" id="KW-0812">Transmembrane</keyword>
<accession>A0A3D8SGD9</accession>
<proteinExistence type="predicted"/>
<evidence type="ECO:0000256" key="2">
    <source>
        <dbReference type="SAM" id="MobiDB-lite"/>
    </source>
</evidence>
<dbReference type="AlphaFoldDB" id="A0A3D8SGD9"/>
<feature type="transmembrane region" description="Helical" evidence="3">
    <location>
        <begin position="6"/>
        <end position="33"/>
    </location>
</feature>
<feature type="region of interest" description="Disordered" evidence="2">
    <location>
        <begin position="498"/>
        <end position="538"/>
    </location>
</feature>
<dbReference type="PANTHER" id="PTHR43941:SF1">
    <property type="entry name" value="STRUCTURAL MAINTENANCE OF CHROMOSOMES PROTEIN 2"/>
    <property type="match status" value="1"/>
</dbReference>
<feature type="transmembrane region" description="Helical" evidence="3">
    <location>
        <begin position="187"/>
        <end position="206"/>
    </location>
</feature>
<dbReference type="PANTHER" id="PTHR43941">
    <property type="entry name" value="STRUCTURAL MAINTENANCE OF CHROMOSOMES PROTEIN 2"/>
    <property type="match status" value="1"/>
</dbReference>
<evidence type="ECO:0000256" key="1">
    <source>
        <dbReference type="SAM" id="Coils"/>
    </source>
</evidence>
<keyword evidence="3" id="KW-0472">Membrane</keyword>
<sequence length="735" mass="80899">MMNLYQSLWMALAIILSTYSAAMGLILGVLSCLATDRKTSLRPFLPTLLILTFFWTDVFCDQWALIYYYIGVIVGAFNLPTTYGDPCAGFYPVGEAQEITEDFYRAAKCDGRVDGTWYFKEDIILFTQLLSVATACLLLCLFFFQAATTSLFQALVKTCAALIKLPVLVSGWTRSTYDNVVDPTIKLARLLFSGLELLFGLLSNLIQWATRRLSESCAHAKSCRCFKDLIPADSHKSLQANFNRLSLQLDSERELLQTYENRASKAHGELDSMRNQLTQLQGQLASARQSVPVPAPLAATQRIAELETQVFTMGQRIADFESEIPSKTLRITQLESEIKAKLVRISDLEAGNPSKDLLISDLSSDIRQKTETIAQMDLRLREMTDQMSALHEVIHQNDNDISSKTSLMASWEQQASAVFDDLNQKGRYVEKQRDDAVAEASQWKQMYESLMGRVQELEAALQAQHSLSALVPAATQAQPMHPAAAQIPPVVTSARGFAPGSSSLSRDVGDFAPGPSSRSAVAGISAPGISSRSGVAESATGGDQSLVVAQGPAALPSPMPSFPFTFSVAFGGASQVPPAVEEATAPDEGVEDQPNNDLHEFAEVSGDAHFENPRSRQLMDISTMVGNIRGIERVMQRDQVDGSEDTWTCWNSEHCTEQPGELTLSELSTMLISHQAFLQNYLGPEVSLAWETPEEEAFCYCSNCRGETEPVEVEGGEYSLEKLLLGNYQEKSEEW</sequence>